<keyword evidence="8" id="KW-1185">Reference proteome</keyword>
<dbReference type="SUPFAM" id="SSF52172">
    <property type="entry name" value="CheY-like"/>
    <property type="match status" value="1"/>
</dbReference>
<dbReference type="GO" id="GO:0052621">
    <property type="term" value="F:diguanylate cyclase activity"/>
    <property type="evidence" value="ECO:0007669"/>
    <property type="project" value="UniProtKB-EC"/>
</dbReference>
<dbReference type="NCBIfam" id="TIGR00254">
    <property type="entry name" value="GGDEF"/>
    <property type="match status" value="1"/>
</dbReference>
<dbReference type="GO" id="GO:0000160">
    <property type="term" value="P:phosphorelay signal transduction system"/>
    <property type="evidence" value="ECO:0007669"/>
    <property type="project" value="InterPro"/>
</dbReference>
<dbReference type="EMBL" id="VHSG01000005">
    <property type="protein sequence ID" value="TQV84805.1"/>
    <property type="molecule type" value="Genomic_DNA"/>
</dbReference>
<dbReference type="CDD" id="cd01949">
    <property type="entry name" value="GGDEF"/>
    <property type="match status" value="1"/>
</dbReference>
<evidence type="ECO:0000313" key="7">
    <source>
        <dbReference type="EMBL" id="TQV84805.1"/>
    </source>
</evidence>
<dbReference type="PROSITE" id="PS50110">
    <property type="entry name" value="RESPONSE_REGULATORY"/>
    <property type="match status" value="1"/>
</dbReference>
<dbReference type="InterPro" id="IPR043128">
    <property type="entry name" value="Rev_trsase/Diguanyl_cyclase"/>
</dbReference>
<dbReference type="PANTHER" id="PTHR45138">
    <property type="entry name" value="REGULATORY COMPONENTS OF SENSORY TRANSDUCTION SYSTEM"/>
    <property type="match status" value="1"/>
</dbReference>
<dbReference type="Gene3D" id="3.40.50.2300">
    <property type="match status" value="1"/>
</dbReference>
<proteinExistence type="predicted"/>
<dbReference type="Pfam" id="PF00990">
    <property type="entry name" value="GGDEF"/>
    <property type="match status" value="1"/>
</dbReference>
<dbReference type="CDD" id="cd17574">
    <property type="entry name" value="REC_OmpR"/>
    <property type="match status" value="1"/>
</dbReference>
<dbReference type="GO" id="GO:1902201">
    <property type="term" value="P:negative regulation of bacterial-type flagellum-dependent cell motility"/>
    <property type="evidence" value="ECO:0007669"/>
    <property type="project" value="TreeGrafter"/>
</dbReference>
<dbReference type="FunFam" id="3.30.70.270:FF:000001">
    <property type="entry name" value="Diguanylate cyclase domain protein"/>
    <property type="match status" value="1"/>
</dbReference>
<dbReference type="GO" id="GO:0005886">
    <property type="term" value="C:plasma membrane"/>
    <property type="evidence" value="ECO:0007669"/>
    <property type="project" value="TreeGrafter"/>
</dbReference>
<dbReference type="Pfam" id="PF00072">
    <property type="entry name" value="Response_reg"/>
    <property type="match status" value="1"/>
</dbReference>
<accession>A0A545U5Q1</accession>
<evidence type="ECO:0000259" key="5">
    <source>
        <dbReference type="PROSITE" id="PS50110"/>
    </source>
</evidence>
<dbReference type="AlphaFoldDB" id="A0A545U5Q1"/>
<feature type="domain" description="GGDEF" evidence="6">
    <location>
        <begin position="171"/>
        <end position="302"/>
    </location>
</feature>
<dbReference type="SUPFAM" id="SSF55073">
    <property type="entry name" value="Nucleotide cyclase"/>
    <property type="match status" value="1"/>
</dbReference>
<comment type="caution">
    <text evidence="7">The sequence shown here is derived from an EMBL/GenBank/DDBJ whole genome shotgun (WGS) entry which is preliminary data.</text>
</comment>
<dbReference type="InterPro" id="IPR029787">
    <property type="entry name" value="Nucleotide_cyclase"/>
</dbReference>
<dbReference type="GO" id="GO:0043709">
    <property type="term" value="P:cell adhesion involved in single-species biofilm formation"/>
    <property type="evidence" value="ECO:0007669"/>
    <property type="project" value="TreeGrafter"/>
</dbReference>
<dbReference type="InterPro" id="IPR011006">
    <property type="entry name" value="CheY-like_superfamily"/>
</dbReference>
<dbReference type="PROSITE" id="PS50887">
    <property type="entry name" value="GGDEF"/>
    <property type="match status" value="1"/>
</dbReference>
<evidence type="ECO:0000256" key="3">
    <source>
        <dbReference type="ARBA" id="ARBA00034247"/>
    </source>
</evidence>
<organism evidence="7 8">
    <name type="scientific">Exilibacterium tricleocarpae</name>
    <dbReference type="NCBI Taxonomy" id="2591008"/>
    <lineage>
        <taxon>Bacteria</taxon>
        <taxon>Pseudomonadati</taxon>
        <taxon>Pseudomonadota</taxon>
        <taxon>Gammaproteobacteria</taxon>
        <taxon>Cellvibrionales</taxon>
        <taxon>Cellvibrionaceae</taxon>
        <taxon>Exilibacterium</taxon>
    </lineage>
</organism>
<evidence type="ECO:0000313" key="8">
    <source>
        <dbReference type="Proteomes" id="UP000319732"/>
    </source>
</evidence>
<dbReference type="EC" id="2.7.7.65" evidence="2"/>
<gene>
    <name evidence="7" type="ORF">FKG94_04630</name>
</gene>
<evidence type="ECO:0000256" key="4">
    <source>
        <dbReference type="PROSITE-ProRule" id="PRU00169"/>
    </source>
</evidence>
<dbReference type="PANTHER" id="PTHR45138:SF9">
    <property type="entry name" value="DIGUANYLATE CYCLASE DGCM-RELATED"/>
    <property type="match status" value="1"/>
</dbReference>
<evidence type="ECO:0000256" key="1">
    <source>
        <dbReference type="ARBA" id="ARBA00001946"/>
    </source>
</evidence>
<dbReference type="InterPro" id="IPR050469">
    <property type="entry name" value="Diguanylate_Cyclase"/>
</dbReference>
<name>A0A545U5Q1_9GAMM</name>
<dbReference type="SMART" id="SM00267">
    <property type="entry name" value="GGDEF"/>
    <property type="match status" value="1"/>
</dbReference>
<dbReference type="InterPro" id="IPR001789">
    <property type="entry name" value="Sig_transdc_resp-reg_receiver"/>
</dbReference>
<dbReference type="InterPro" id="IPR000160">
    <property type="entry name" value="GGDEF_dom"/>
</dbReference>
<evidence type="ECO:0000256" key="2">
    <source>
        <dbReference type="ARBA" id="ARBA00012528"/>
    </source>
</evidence>
<evidence type="ECO:0000259" key="6">
    <source>
        <dbReference type="PROSITE" id="PS50887"/>
    </source>
</evidence>
<comment type="caution">
    <text evidence="4">Lacks conserved residue(s) required for the propagation of feature annotation.</text>
</comment>
<dbReference type="OrthoDB" id="9812260at2"/>
<reference evidence="7 8" key="1">
    <citation type="submission" date="2019-06" db="EMBL/GenBank/DDBJ databases">
        <title>Whole genome sequence for Cellvibrionaceae sp. R142.</title>
        <authorList>
            <person name="Wang G."/>
        </authorList>
    </citation>
    <scope>NUCLEOTIDE SEQUENCE [LARGE SCALE GENOMIC DNA]</scope>
    <source>
        <strain evidence="7 8">R142</strain>
    </source>
</reference>
<dbReference type="Gene3D" id="3.30.70.270">
    <property type="match status" value="1"/>
</dbReference>
<protein>
    <recommendedName>
        <fullName evidence="2">diguanylate cyclase</fullName>
        <ecNumber evidence="2">2.7.7.65</ecNumber>
    </recommendedName>
</protein>
<comment type="cofactor">
    <cofactor evidence="1">
        <name>Mg(2+)</name>
        <dbReference type="ChEBI" id="CHEBI:18420"/>
    </cofactor>
</comment>
<dbReference type="Proteomes" id="UP000319732">
    <property type="component" value="Unassembled WGS sequence"/>
</dbReference>
<feature type="domain" description="Response regulatory" evidence="5">
    <location>
        <begin position="3"/>
        <end position="121"/>
    </location>
</feature>
<dbReference type="SMART" id="SM00448">
    <property type="entry name" value="REC"/>
    <property type="match status" value="1"/>
</dbReference>
<dbReference type="RefSeq" id="WP_142903011.1">
    <property type="nucleotide sequence ID" value="NZ_ML660088.1"/>
</dbReference>
<sequence length="302" mass="33660">MARVLIIDDRPMTVRGIWRYLRNHGYDVEVATSGGGGLQMARRKIPDVILLNVTLPGLSGLDVLQELLRDRDPAFKRIPVIMLSAANTEAEAVQALDLGAQDYILKPVKLTVFAARLRMALRVKFNQEALERANEYLLTLSSIDPLTQTFNRRRFYELATRELAKAQRFQRELSAIMIDADHFKALNDRFGHALGDKALCMLADVLRKSCRDIDIIARMGGEEFAVCCPETNLGGAMQLAERIRRGIEVASFNLGPGTVRVTVSVGVATLCDIDRSVDSLLERADRMMYRAKQGGRNRVVGA</sequence>
<comment type="catalytic activity">
    <reaction evidence="3">
        <text>2 GTP = 3',3'-c-di-GMP + 2 diphosphate</text>
        <dbReference type="Rhea" id="RHEA:24898"/>
        <dbReference type="ChEBI" id="CHEBI:33019"/>
        <dbReference type="ChEBI" id="CHEBI:37565"/>
        <dbReference type="ChEBI" id="CHEBI:58805"/>
        <dbReference type="EC" id="2.7.7.65"/>
    </reaction>
</comment>